<dbReference type="InterPro" id="IPR008949">
    <property type="entry name" value="Isoprenoid_synthase_dom_sf"/>
</dbReference>
<dbReference type="SUPFAM" id="SSF48576">
    <property type="entry name" value="Terpenoid synthases"/>
    <property type="match status" value="1"/>
</dbReference>
<comment type="caution">
    <text evidence="1">The sequence shown here is derived from an EMBL/GenBank/DDBJ whole genome shotgun (WGS) entry which is preliminary data.</text>
</comment>
<evidence type="ECO:0000313" key="1">
    <source>
        <dbReference type="EMBL" id="KAF5372639.1"/>
    </source>
</evidence>
<protein>
    <recommendedName>
        <fullName evidence="3">Terpenoid synthase</fullName>
    </recommendedName>
</protein>
<reference evidence="1 2" key="1">
    <citation type="journal article" date="2020" name="ISME J.">
        <title>Uncovering the hidden diversity of litter-decomposition mechanisms in mushroom-forming fungi.</title>
        <authorList>
            <person name="Floudas D."/>
            <person name="Bentzer J."/>
            <person name="Ahren D."/>
            <person name="Johansson T."/>
            <person name="Persson P."/>
            <person name="Tunlid A."/>
        </authorList>
    </citation>
    <scope>NUCLEOTIDE SEQUENCE [LARGE SCALE GENOMIC DNA]</scope>
    <source>
        <strain evidence="1 2">CBS 291.85</strain>
    </source>
</reference>
<dbReference type="OrthoDB" id="3349471at2759"/>
<keyword evidence="2" id="KW-1185">Reference proteome</keyword>
<dbReference type="EMBL" id="JAACJM010000005">
    <property type="protein sequence ID" value="KAF5372639.1"/>
    <property type="molecule type" value="Genomic_DNA"/>
</dbReference>
<proteinExistence type="predicted"/>
<sequence length="313" mass="35626">MSKAIDTTLAPQYFQKFPVHIHKDEPVVKEGSSAAVKMFERLVPEKDTRSHAVGPYGDAYAICYPEGDTEKTKLAGEIIEALWMYDDIIEALPHDEAALEHATVKQMLAGNKDGKAPGRKTLMTSIFRDARDRMMALDPKGSPWMIGVLRQYLTEYDGNDNTYNDIEEYATFRTLNVGFRIMSGFMQWTTDIYLNEEETQITKDFYMASGRVMALTNDYWSWEMEKRESIDRSAGIRNAIPVLMKQFSLNEKDAKIFAKGLTVDAEEYMWKLGLDLKKTGSETIKKYVDAMILLMGGSGFWSATCPRYNTAQK</sequence>
<dbReference type="Gene3D" id="1.10.600.10">
    <property type="entry name" value="Farnesyl Diphosphate Synthase"/>
    <property type="match status" value="1"/>
</dbReference>
<evidence type="ECO:0000313" key="2">
    <source>
        <dbReference type="Proteomes" id="UP000559256"/>
    </source>
</evidence>
<dbReference type="Pfam" id="PF19086">
    <property type="entry name" value="Terpene_syn_C_2"/>
    <property type="match status" value="1"/>
</dbReference>
<organism evidence="1 2">
    <name type="scientific">Tetrapyrgos nigripes</name>
    <dbReference type="NCBI Taxonomy" id="182062"/>
    <lineage>
        <taxon>Eukaryota</taxon>
        <taxon>Fungi</taxon>
        <taxon>Dikarya</taxon>
        <taxon>Basidiomycota</taxon>
        <taxon>Agaricomycotina</taxon>
        <taxon>Agaricomycetes</taxon>
        <taxon>Agaricomycetidae</taxon>
        <taxon>Agaricales</taxon>
        <taxon>Marasmiineae</taxon>
        <taxon>Marasmiaceae</taxon>
        <taxon>Tetrapyrgos</taxon>
    </lineage>
</organism>
<dbReference type="AlphaFoldDB" id="A0A8H5LX62"/>
<evidence type="ECO:0008006" key="3">
    <source>
        <dbReference type="Google" id="ProtNLM"/>
    </source>
</evidence>
<dbReference type="Proteomes" id="UP000559256">
    <property type="component" value="Unassembled WGS sequence"/>
</dbReference>
<accession>A0A8H5LX62</accession>
<name>A0A8H5LX62_9AGAR</name>
<gene>
    <name evidence="1" type="ORF">D9758_005282</name>
</gene>